<dbReference type="SUPFAM" id="SSF52096">
    <property type="entry name" value="ClpP/crotonase"/>
    <property type="match status" value="1"/>
</dbReference>
<accession>A0A375YIM0</accession>
<reference evidence="2 3" key="1">
    <citation type="submission" date="2018-05" db="EMBL/GenBank/DDBJ databases">
        <authorList>
            <consortium name="IHU Genomes"/>
        </authorList>
    </citation>
    <scope>NUCLEOTIDE SEQUENCE [LARGE SCALE GENOMIC DNA]</scope>
    <source>
        <strain evidence="2 3">P7335</strain>
    </source>
</reference>
<evidence type="ECO:0000313" key="2">
    <source>
        <dbReference type="EMBL" id="SRX80972.1"/>
    </source>
</evidence>
<name>A0A375YIM0_MYCPF</name>
<dbReference type="CDD" id="cd06558">
    <property type="entry name" value="crotonase-like"/>
    <property type="match status" value="1"/>
</dbReference>
<proteinExistence type="inferred from homology"/>
<dbReference type="PANTHER" id="PTHR43459">
    <property type="entry name" value="ENOYL-COA HYDRATASE"/>
    <property type="match status" value="1"/>
</dbReference>
<comment type="similarity">
    <text evidence="1">Belongs to the enoyl-CoA hydratase/isomerase family.</text>
</comment>
<organism evidence="2 3">
    <name type="scientific">Mycolicibacterium parafortuitum</name>
    <name type="common">Mycobacterium parafortuitum</name>
    <dbReference type="NCBI Taxonomy" id="39692"/>
    <lineage>
        <taxon>Bacteria</taxon>
        <taxon>Bacillati</taxon>
        <taxon>Actinomycetota</taxon>
        <taxon>Actinomycetes</taxon>
        <taxon>Mycobacteriales</taxon>
        <taxon>Mycobacteriaceae</taxon>
        <taxon>Mycolicibacterium</taxon>
    </lineage>
</organism>
<protein>
    <submittedName>
        <fullName evidence="2">Enoyl-CoA hydratase [Bordetella petrii DSM]</fullName>
    </submittedName>
</protein>
<dbReference type="Gene3D" id="3.90.226.10">
    <property type="entry name" value="2-enoyl-CoA Hydratase, Chain A, domain 1"/>
    <property type="match status" value="1"/>
</dbReference>
<dbReference type="Proteomes" id="UP000252008">
    <property type="component" value="Unassembled WGS sequence"/>
</dbReference>
<dbReference type="Pfam" id="PF00378">
    <property type="entry name" value="ECH_1"/>
    <property type="match status" value="1"/>
</dbReference>
<dbReference type="STRING" id="39692.BST38_00820"/>
<dbReference type="InterPro" id="IPR014748">
    <property type="entry name" value="Enoyl-CoA_hydra_C"/>
</dbReference>
<evidence type="ECO:0000313" key="3">
    <source>
        <dbReference type="Proteomes" id="UP000252008"/>
    </source>
</evidence>
<dbReference type="EMBL" id="UEGS01000001">
    <property type="protein sequence ID" value="SRX80972.1"/>
    <property type="molecule type" value="Genomic_DNA"/>
</dbReference>
<dbReference type="GO" id="GO:0003824">
    <property type="term" value="F:catalytic activity"/>
    <property type="evidence" value="ECO:0007669"/>
    <property type="project" value="UniProtKB-ARBA"/>
</dbReference>
<dbReference type="InterPro" id="IPR029045">
    <property type="entry name" value="ClpP/crotonase-like_dom_sf"/>
</dbReference>
<gene>
    <name evidence="2" type="ORF">MPP7335_02718</name>
</gene>
<keyword evidence="3" id="KW-1185">Reference proteome</keyword>
<sequence length="286" mass="29748">MTGAGSVHVDTGTDTVLAAVTDGVAVLTLNRPQRRNALHPEMYEALPRLLERFAADDDVGCVLLTGAGGVFCAGGDVRDGGSARGLPDGDREAQIRYRAGLLTENARIVTLLHTMPKITVAALPGAAVGAGMSIALAADLRIAARSARLIPGWAALAFSGDFGGAWFLSGLVGPAKALELLIADKPVDADTALGLGVFNRVVDDPDLAAAAMDWARVIAAGPTYAFAGTKANVADAQRLPLPEALLSESERMVRCSLTEEHRNAVKAWLTAAKTRSGVNREVSELT</sequence>
<dbReference type="InterPro" id="IPR001753">
    <property type="entry name" value="Enoyl-CoA_hydra/iso"/>
</dbReference>
<dbReference type="RefSeq" id="WP_083141331.1">
    <property type="nucleotide sequence ID" value="NZ_MVID01000001.1"/>
</dbReference>
<evidence type="ECO:0000256" key="1">
    <source>
        <dbReference type="ARBA" id="ARBA00005254"/>
    </source>
</evidence>
<dbReference type="PANTHER" id="PTHR43459:SF1">
    <property type="entry name" value="EG:BACN32G11.4 PROTEIN"/>
    <property type="match status" value="1"/>
</dbReference>
<dbReference type="AlphaFoldDB" id="A0A375YIM0"/>
<dbReference type="Gene3D" id="1.10.12.10">
    <property type="entry name" value="Lyase 2-enoyl-coa Hydratase, Chain A, domain 2"/>
    <property type="match status" value="1"/>
</dbReference>